<dbReference type="CDD" id="cd08054">
    <property type="entry name" value="gp6"/>
    <property type="match status" value="1"/>
</dbReference>
<evidence type="ECO:0000313" key="2">
    <source>
        <dbReference type="Proteomes" id="UP001597474"/>
    </source>
</evidence>
<accession>A0ABW5U1W3</accession>
<organism evidence="1 2">
    <name type="scientific">Sulfitobacter aestuarii</name>
    <dbReference type="NCBI Taxonomy" id="2161676"/>
    <lineage>
        <taxon>Bacteria</taxon>
        <taxon>Pseudomonadati</taxon>
        <taxon>Pseudomonadota</taxon>
        <taxon>Alphaproteobacteria</taxon>
        <taxon>Rhodobacterales</taxon>
        <taxon>Roseobacteraceae</taxon>
        <taxon>Sulfitobacter</taxon>
    </lineage>
</organism>
<name>A0ABW5U1W3_9RHOB</name>
<comment type="caution">
    <text evidence="1">The sequence shown here is derived from an EMBL/GenBank/DDBJ whole genome shotgun (WGS) entry which is preliminary data.</text>
</comment>
<dbReference type="RefSeq" id="WP_386373913.1">
    <property type="nucleotide sequence ID" value="NZ_JBHUMP010000007.1"/>
</dbReference>
<dbReference type="EMBL" id="JBHUMP010000007">
    <property type="protein sequence ID" value="MFD2739878.1"/>
    <property type="molecule type" value="Genomic_DNA"/>
</dbReference>
<protein>
    <submittedName>
        <fullName evidence="1">Head-tail connector protein</fullName>
    </submittedName>
</protein>
<dbReference type="Proteomes" id="UP001597474">
    <property type="component" value="Unassembled WGS sequence"/>
</dbReference>
<gene>
    <name evidence="1" type="ORF">ACFSUD_09885</name>
</gene>
<dbReference type="NCBIfam" id="TIGR02215">
    <property type="entry name" value="phage_chp_gp8"/>
    <property type="match status" value="1"/>
</dbReference>
<keyword evidence="2" id="KW-1185">Reference proteome</keyword>
<sequence length="199" mass="21831">MMLTEETSVPDAALPVEAFKAHLRLGSGFGQAQLQDPVLRSFLRAALTAIEARTGKVLISRAFSWSLTFWRDAAAQVLPVAPVVEVTRVVLVNRDGVQSDLAGDSYWLERDQQYPRLRSVGACLPAIPSAGAVRIEFVAGFGEGWEALPADLQQAVLMLAAHYYEYRHDVGLSDGCMPFGVSSLIERYKRLRLRAGGVR</sequence>
<reference evidence="2" key="1">
    <citation type="journal article" date="2019" name="Int. J. Syst. Evol. Microbiol.">
        <title>The Global Catalogue of Microorganisms (GCM) 10K type strain sequencing project: providing services to taxonomists for standard genome sequencing and annotation.</title>
        <authorList>
            <consortium name="The Broad Institute Genomics Platform"/>
            <consortium name="The Broad Institute Genome Sequencing Center for Infectious Disease"/>
            <person name="Wu L."/>
            <person name="Ma J."/>
        </authorList>
    </citation>
    <scope>NUCLEOTIDE SEQUENCE [LARGE SCALE GENOMIC DNA]</scope>
    <source>
        <strain evidence="2">TISTR 2562</strain>
    </source>
</reference>
<dbReference type="InterPro" id="IPR011738">
    <property type="entry name" value="Phage_CHP"/>
</dbReference>
<proteinExistence type="predicted"/>
<evidence type="ECO:0000313" key="1">
    <source>
        <dbReference type="EMBL" id="MFD2739878.1"/>
    </source>
</evidence>
<dbReference type="Gene3D" id="1.10.3230.30">
    <property type="entry name" value="Phage gp6-like head-tail connector protein"/>
    <property type="match status" value="1"/>
</dbReference>
<dbReference type="NCBIfam" id="TIGR01560">
    <property type="entry name" value="put_DNA_pack"/>
    <property type="match status" value="1"/>
</dbReference>
<dbReference type="InterPro" id="IPR006450">
    <property type="entry name" value="Phage_HK97_gp6-like"/>
</dbReference>